<dbReference type="GO" id="GO:0006535">
    <property type="term" value="P:cysteine biosynthetic process from serine"/>
    <property type="evidence" value="ECO:0007669"/>
    <property type="project" value="UniProtKB-UniRule"/>
</dbReference>
<evidence type="ECO:0000256" key="2">
    <source>
        <dbReference type="ARBA" id="ARBA00004962"/>
    </source>
</evidence>
<dbReference type="RefSeq" id="WP_187067640.1">
    <property type="nucleotide sequence ID" value="NZ_JACRVF010000003.1"/>
</dbReference>
<evidence type="ECO:0000313" key="14">
    <source>
        <dbReference type="Proteomes" id="UP000603640"/>
    </source>
</evidence>
<comment type="cofactor">
    <cofactor evidence="1 10 11">
        <name>pyridoxal 5'-phosphate</name>
        <dbReference type="ChEBI" id="CHEBI:597326"/>
    </cofactor>
</comment>
<evidence type="ECO:0000256" key="7">
    <source>
        <dbReference type="ARBA" id="ARBA00022898"/>
    </source>
</evidence>
<gene>
    <name evidence="13" type="primary">cysK</name>
    <name evidence="13" type="ORF">H8S84_12330</name>
</gene>
<reference evidence="13" key="1">
    <citation type="submission" date="2020-08" db="EMBL/GenBank/DDBJ databases">
        <title>Pontibacter sp. SD6 16S ribosomal RNA gene Genome sequencing and assembly.</title>
        <authorList>
            <person name="Kang M."/>
        </authorList>
    </citation>
    <scope>NUCLEOTIDE SEQUENCE</scope>
    <source>
        <strain evidence="13">SD6</strain>
    </source>
</reference>
<dbReference type="PANTHER" id="PTHR10314">
    <property type="entry name" value="CYSTATHIONINE BETA-SYNTHASE"/>
    <property type="match status" value="1"/>
</dbReference>
<dbReference type="InterPro" id="IPR005859">
    <property type="entry name" value="CysK"/>
</dbReference>
<evidence type="ECO:0000256" key="10">
    <source>
        <dbReference type="PIRSR" id="PIRSR605856-51"/>
    </source>
</evidence>
<keyword evidence="5 11" id="KW-0028">Amino-acid biosynthesis</keyword>
<dbReference type="Pfam" id="PF00291">
    <property type="entry name" value="PALP"/>
    <property type="match status" value="1"/>
</dbReference>
<evidence type="ECO:0000256" key="4">
    <source>
        <dbReference type="ARBA" id="ARBA00012681"/>
    </source>
</evidence>
<comment type="pathway">
    <text evidence="2">Amino-acid biosynthesis; L-cysteine biosynthesis; L-cysteine from L-serine: step 2/2.</text>
</comment>
<evidence type="ECO:0000256" key="8">
    <source>
        <dbReference type="ARBA" id="ARBA00023192"/>
    </source>
</evidence>
<evidence type="ECO:0000256" key="9">
    <source>
        <dbReference type="ARBA" id="ARBA00047931"/>
    </source>
</evidence>
<keyword evidence="6 11" id="KW-0808">Transferase</keyword>
<dbReference type="GO" id="GO:0004124">
    <property type="term" value="F:cysteine synthase activity"/>
    <property type="evidence" value="ECO:0007669"/>
    <property type="project" value="UniProtKB-UniRule"/>
</dbReference>
<dbReference type="InterPro" id="IPR005856">
    <property type="entry name" value="Cys_synth"/>
</dbReference>
<dbReference type="EMBL" id="JACRVF010000003">
    <property type="protein sequence ID" value="MBC5993624.1"/>
    <property type="molecule type" value="Genomic_DNA"/>
</dbReference>
<dbReference type="PROSITE" id="PS00901">
    <property type="entry name" value="CYS_SYNTHASE"/>
    <property type="match status" value="1"/>
</dbReference>
<dbReference type="CDD" id="cd01561">
    <property type="entry name" value="CBS_like"/>
    <property type="match status" value="1"/>
</dbReference>
<dbReference type="FunFam" id="3.40.50.1100:FF:000006">
    <property type="entry name" value="Cysteine synthase"/>
    <property type="match status" value="1"/>
</dbReference>
<sequence length="305" mass="32772">MKATTILGTIGNTPHVRINRILGDKAEVWMKLERSNPGGSIKDRIALAMIEDAERKGILNKESIIIEPTSGNTGVGLAMVAAVKGYKLILVMPESMSIERRRLMAAYGAKLELTPREKGMKGAIEKAQELVNENDSAWMPMQFDNEANVQIHIDTTAQEILEDFPDGLDYMITGVGTGGHITGVAKVLKGRFPDLKVFAVEPAASPVLSGGQPGPHPLQGIGAGFIPSIMDTTLLDGVIQVERDEAFDFARRAAREEGLFIGVSSGASLAAVSKKLGEGVTDGAKILTFCYDTGERYLSVEDLFV</sequence>
<dbReference type="Gene3D" id="3.40.50.1100">
    <property type="match status" value="2"/>
</dbReference>
<accession>A0A923SJ82</accession>
<dbReference type="Proteomes" id="UP000603640">
    <property type="component" value="Unassembled WGS sequence"/>
</dbReference>
<keyword evidence="8 11" id="KW-0198">Cysteine biosynthesis</keyword>
<evidence type="ECO:0000256" key="5">
    <source>
        <dbReference type="ARBA" id="ARBA00022605"/>
    </source>
</evidence>
<evidence type="ECO:0000313" key="13">
    <source>
        <dbReference type="EMBL" id="MBC5993624.1"/>
    </source>
</evidence>
<keyword evidence="7 10" id="KW-0663">Pyridoxal phosphate</keyword>
<protein>
    <recommendedName>
        <fullName evidence="4 11">Cysteine synthase</fullName>
        <ecNumber evidence="4 11">2.5.1.47</ecNumber>
    </recommendedName>
</protein>
<organism evidence="13 14">
    <name type="scientific">Pontibacter cellulosilyticus</name>
    <dbReference type="NCBI Taxonomy" id="1720253"/>
    <lineage>
        <taxon>Bacteria</taxon>
        <taxon>Pseudomonadati</taxon>
        <taxon>Bacteroidota</taxon>
        <taxon>Cytophagia</taxon>
        <taxon>Cytophagales</taxon>
        <taxon>Hymenobacteraceae</taxon>
        <taxon>Pontibacter</taxon>
    </lineage>
</organism>
<dbReference type="NCBIfam" id="TIGR01139">
    <property type="entry name" value="cysK"/>
    <property type="match status" value="1"/>
</dbReference>
<dbReference type="InterPro" id="IPR050214">
    <property type="entry name" value="Cys_Synth/Cystath_Beta-Synth"/>
</dbReference>
<dbReference type="AlphaFoldDB" id="A0A923SJ82"/>
<dbReference type="EC" id="2.5.1.47" evidence="4 11"/>
<proteinExistence type="inferred from homology"/>
<dbReference type="InterPro" id="IPR001216">
    <property type="entry name" value="P-phosphate_BS"/>
</dbReference>
<dbReference type="InterPro" id="IPR036052">
    <property type="entry name" value="TrpB-like_PALP_sf"/>
</dbReference>
<dbReference type="InterPro" id="IPR001926">
    <property type="entry name" value="TrpB-like_PALP"/>
</dbReference>
<keyword evidence="14" id="KW-1185">Reference proteome</keyword>
<evidence type="ECO:0000256" key="11">
    <source>
        <dbReference type="RuleBase" id="RU003985"/>
    </source>
</evidence>
<feature type="modified residue" description="N6-(pyridoxal phosphate)lysine" evidence="10">
    <location>
        <position position="42"/>
    </location>
</feature>
<comment type="catalytic activity">
    <reaction evidence="9 11">
        <text>O-acetyl-L-serine + hydrogen sulfide = L-cysteine + acetate</text>
        <dbReference type="Rhea" id="RHEA:14829"/>
        <dbReference type="ChEBI" id="CHEBI:29919"/>
        <dbReference type="ChEBI" id="CHEBI:30089"/>
        <dbReference type="ChEBI" id="CHEBI:35235"/>
        <dbReference type="ChEBI" id="CHEBI:58340"/>
        <dbReference type="EC" id="2.5.1.47"/>
    </reaction>
</comment>
<evidence type="ECO:0000256" key="6">
    <source>
        <dbReference type="ARBA" id="ARBA00022679"/>
    </source>
</evidence>
<dbReference type="NCBIfam" id="TIGR01136">
    <property type="entry name" value="cysKM"/>
    <property type="match status" value="1"/>
</dbReference>
<comment type="caution">
    <text evidence="13">The sequence shown here is derived from an EMBL/GenBank/DDBJ whole genome shotgun (WGS) entry which is preliminary data.</text>
</comment>
<comment type="similarity">
    <text evidence="3 11">Belongs to the cysteine synthase/cystathionine beta-synthase family.</text>
</comment>
<evidence type="ECO:0000256" key="3">
    <source>
        <dbReference type="ARBA" id="ARBA00007103"/>
    </source>
</evidence>
<feature type="domain" description="Tryptophan synthase beta chain-like PALP" evidence="12">
    <location>
        <begin position="7"/>
        <end position="287"/>
    </location>
</feature>
<evidence type="ECO:0000259" key="12">
    <source>
        <dbReference type="Pfam" id="PF00291"/>
    </source>
</evidence>
<evidence type="ECO:0000256" key="1">
    <source>
        <dbReference type="ARBA" id="ARBA00001933"/>
    </source>
</evidence>
<name>A0A923SJ82_9BACT</name>
<dbReference type="SUPFAM" id="SSF53686">
    <property type="entry name" value="Tryptophan synthase beta subunit-like PLP-dependent enzymes"/>
    <property type="match status" value="1"/>
</dbReference>